<dbReference type="GO" id="GO:0003677">
    <property type="term" value="F:DNA binding"/>
    <property type="evidence" value="ECO:0007669"/>
    <property type="project" value="InterPro"/>
</dbReference>
<dbReference type="GO" id="GO:0000150">
    <property type="term" value="F:DNA strand exchange activity"/>
    <property type="evidence" value="ECO:0007669"/>
    <property type="project" value="InterPro"/>
</dbReference>
<dbReference type="Pfam" id="PF13408">
    <property type="entry name" value="Zn_ribbon_recom"/>
    <property type="match status" value="2"/>
</dbReference>
<gene>
    <name evidence="3" type="ordered locus">Acin_1946</name>
</gene>
<dbReference type="Proteomes" id="UP000007093">
    <property type="component" value="Chromosome"/>
</dbReference>
<proteinExistence type="predicted"/>
<feature type="domain" description="Recombinase" evidence="2">
    <location>
        <begin position="182"/>
        <end position="306"/>
    </location>
</feature>
<dbReference type="CDD" id="cd00338">
    <property type="entry name" value="Ser_Recombinase"/>
    <property type="match status" value="1"/>
</dbReference>
<sequence length="552" mass="64763">MLKGADSMRTIRKIEQKISGLKQRKKVAAYARVSMESERMHHSLSAQVSYYSKLIQKNPNWEYAGVYADYGISGTGIKKRQEFRRMLEDAEAGKIDIILTKSIQRFARNTVDLLQTVRHLKELGIEVWFEKENIHTMSGDGELMLTILASFAQEESRSISDNIKWRFRKKFEQGIPHAKFFVYGYCWEKDNLVIQPEEAAIVREIFDAYLQGRTRKDILRELKRREIRTMYGNYFKDASIRQILTNRIYTGVLEIQKTFVTDPITKRQAVNHGERNRYVVEWHHEAIISSDMFERVQQELKNRKEMGMQRGGYARDFLNTSCFTGIIKCGICGKSYVHVVRKYKGRIREYWTCDSHKGKGTNCGAYGSIPQPALKKACAAVLGTDEFDEELFVQRVKKIVVPSYHTLVFHFKDGNVITQEWKSTALKDMWTDEQKKKQRQWMETYHQRDTSGRYTAFSERIVCPACQTKFIRCLEKRKNGKVAYWRCRGEHRCIHVRSIKEEWLQRMAAETMGKLEFDDTAFRAQVQRIEVQDNETLLFQFNDGHTKEVKLS</sequence>
<dbReference type="InterPro" id="IPR050639">
    <property type="entry name" value="SSR_resolvase"/>
</dbReference>
<dbReference type="eggNOG" id="COG1961">
    <property type="taxonomic scope" value="Bacteria"/>
</dbReference>
<evidence type="ECO:0000259" key="2">
    <source>
        <dbReference type="PROSITE" id="PS51737"/>
    </source>
</evidence>
<reference evidence="3 4" key="1">
    <citation type="journal article" date="2011" name="J. Bacteriol.">
        <title>Complete genome sequence of Acidaminococcus intestini RYC-MR95, a Gram-negative bacterium from the phylum Firmicutes.</title>
        <authorList>
            <person name="D'Auria G."/>
            <person name="Galan J.C."/>
            <person name="Rodriguez-Alcayna M."/>
            <person name="Moya A."/>
            <person name="Baquero F."/>
            <person name="Latorre A."/>
        </authorList>
    </citation>
    <scope>NUCLEOTIDE SEQUENCE [LARGE SCALE GENOMIC DNA]</scope>
    <source>
        <strain evidence="3 4">RyC-MR95</strain>
    </source>
</reference>
<dbReference type="PANTHER" id="PTHR30461:SF23">
    <property type="entry name" value="DNA RECOMBINASE-RELATED"/>
    <property type="match status" value="1"/>
</dbReference>
<dbReference type="InterPro" id="IPR006119">
    <property type="entry name" value="Resolv_N"/>
</dbReference>
<dbReference type="SMART" id="SM00857">
    <property type="entry name" value="Resolvase"/>
    <property type="match status" value="1"/>
</dbReference>
<dbReference type="STRING" id="568816.Acin_1946"/>
<dbReference type="KEGG" id="ain:Acin_1946"/>
<name>G4Q4G9_ACIIR</name>
<dbReference type="Gene3D" id="3.40.50.1390">
    <property type="entry name" value="Resolvase, N-terminal catalytic domain"/>
    <property type="match status" value="1"/>
</dbReference>
<dbReference type="Pfam" id="PF07508">
    <property type="entry name" value="Recombinase"/>
    <property type="match status" value="1"/>
</dbReference>
<dbReference type="Gene3D" id="3.90.1750.20">
    <property type="entry name" value="Putative Large Serine Recombinase, Chain B, Domain 2"/>
    <property type="match status" value="1"/>
</dbReference>
<dbReference type="InParanoid" id="G4Q4G9"/>
<evidence type="ECO:0000259" key="1">
    <source>
        <dbReference type="PROSITE" id="PS51736"/>
    </source>
</evidence>
<protein>
    <submittedName>
        <fullName evidence="3">Site-specific recombinase</fullName>
    </submittedName>
</protein>
<dbReference type="PATRIC" id="fig|568816.4.peg.1886"/>
<dbReference type="InterPro" id="IPR036162">
    <property type="entry name" value="Resolvase-like_N_sf"/>
</dbReference>
<dbReference type="AlphaFoldDB" id="G4Q4G9"/>
<dbReference type="SUPFAM" id="SSF53041">
    <property type="entry name" value="Resolvase-like"/>
    <property type="match status" value="1"/>
</dbReference>
<dbReference type="InterPro" id="IPR038109">
    <property type="entry name" value="DNA_bind_recomb_sf"/>
</dbReference>
<evidence type="ECO:0000313" key="3">
    <source>
        <dbReference type="EMBL" id="AEQ23154.1"/>
    </source>
</evidence>
<dbReference type="PROSITE" id="PS51737">
    <property type="entry name" value="RECOMBINASE_DNA_BIND"/>
    <property type="match status" value="1"/>
</dbReference>
<dbReference type="Pfam" id="PF00239">
    <property type="entry name" value="Resolvase"/>
    <property type="match status" value="1"/>
</dbReference>
<dbReference type="InterPro" id="IPR011109">
    <property type="entry name" value="DNA_bind_recombinase_dom"/>
</dbReference>
<feature type="domain" description="Resolvase/invertase-type recombinase catalytic" evidence="1">
    <location>
        <begin position="26"/>
        <end position="174"/>
    </location>
</feature>
<accession>G4Q4G9</accession>
<dbReference type="PROSITE" id="PS51736">
    <property type="entry name" value="RECOMBINASES_3"/>
    <property type="match status" value="1"/>
</dbReference>
<dbReference type="InterPro" id="IPR025827">
    <property type="entry name" value="Zn_ribbon_recom_dom"/>
</dbReference>
<evidence type="ECO:0000313" key="4">
    <source>
        <dbReference type="Proteomes" id="UP000007093"/>
    </source>
</evidence>
<dbReference type="HOGENOM" id="CLU_010686_0_5_9"/>
<dbReference type="EMBL" id="CP003058">
    <property type="protein sequence ID" value="AEQ23154.1"/>
    <property type="molecule type" value="Genomic_DNA"/>
</dbReference>
<dbReference type="PANTHER" id="PTHR30461">
    <property type="entry name" value="DNA-INVERTASE FROM LAMBDOID PROPHAGE"/>
    <property type="match status" value="1"/>
</dbReference>
<keyword evidence="4" id="KW-1185">Reference proteome</keyword>
<organism evidence="3 4">
    <name type="scientific">Acidaminococcus intestini (strain RyC-MR95)</name>
    <dbReference type="NCBI Taxonomy" id="568816"/>
    <lineage>
        <taxon>Bacteria</taxon>
        <taxon>Bacillati</taxon>
        <taxon>Bacillota</taxon>
        <taxon>Negativicutes</taxon>
        <taxon>Acidaminococcales</taxon>
        <taxon>Acidaminococcaceae</taxon>
        <taxon>Acidaminococcus</taxon>
    </lineage>
</organism>